<accession>A0A0F9Q6K6</accession>
<proteinExistence type="predicted"/>
<evidence type="ECO:0000256" key="2">
    <source>
        <dbReference type="ARBA" id="ARBA00013194"/>
    </source>
</evidence>
<dbReference type="GO" id="GO:0003755">
    <property type="term" value="F:peptidyl-prolyl cis-trans isomerase activity"/>
    <property type="evidence" value="ECO:0007669"/>
    <property type="project" value="UniProtKB-KW"/>
</dbReference>
<dbReference type="AlphaFoldDB" id="A0A0F9Q6K6"/>
<evidence type="ECO:0000259" key="5">
    <source>
        <dbReference type="PROSITE" id="PS50059"/>
    </source>
</evidence>
<dbReference type="EC" id="5.2.1.8" evidence="2"/>
<keyword evidence="3" id="KW-0697">Rotamase</keyword>
<evidence type="ECO:0000256" key="3">
    <source>
        <dbReference type="ARBA" id="ARBA00023110"/>
    </source>
</evidence>
<dbReference type="SUPFAM" id="SSF54534">
    <property type="entry name" value="FKBP-like"/>
    <property type="match status" value="1"/>
</dbReference>
<dbReference type="PANTHER" id="PTHR43811">
    <property type="entry name" value="FKBP-TYPE PEPTIDYL-PROLYL CIS-TRANS ISOMERASE FKPA"/>
    <property type="match status" value="1"/>
</dbReference>
<dbReference type="Pfam" id="PF00254">
    <property type="entry name" value="FKBP_C"/>
    <property type="match status" value="1"/>
</dbReference>
<dbReference type="PROSITE" id="PS51257">
    <property type="entry name" value="PROKAR_LIPOPROTEIN"/>
    <property type="match status" value="1"/>
</dbReference>
<evidence type="ECO:0000256" key="1">
    <source>
        <dbReference type="ARBA" id="ARBA00000971"/>
    </source>
</evidence>
<name>A0A0F9Q6K6_9ZZZZ</name>
<dbReference type="InterPro" id="IPR001179">
    <property type="entry name" value="PPIase_FKBP_dom"/>
</dbReference>
<comment type="catalytic activity">
    <reaction evidence="1">
        <text>[protein]-peptidylproline (omega=180) = [protein]-peptidylproline (omega=0)</text>
        <dbReference type="Rhea" id="RHEA:16237"/>
        <dbReference type="Rhea" id="RHEA-COMP:10747"/>
        <dbReference type="Rhea" id="RHEA-COMP:10748"/>
        <dbReference type="ChEBI" id="CHEBI:83833"/>
        <dbReference type="ChEBI" id="CHEBI:83834"/>
        <dbReference type="EC" id="5.2.1.8"/>
    </reaction>
</comment>
<feature type="domain" description="PPIase FKBP-type" evidence="5">
    <location>
        <begin position="74"/>
        <end position="157"/>
    </location>
</feature>
<dbReference type="PANTHER" id="PTHR43811:SF19">
    <property type="entry name" value="39 KDA FK506-BINDING NUCLEAR PROTEIN"/>
    <property type="match status" value="1"/>
</dbReference>
<dbReference type="PROSITE" id="PS50059">
    <property type="entry name" value="FKBP_PPIASE"/>
    <property type="match status" value="1"/>
</dbReference>
<keyword evidence="4" id="KW-0413">Isomerase</keyword>
<reference evidence="6" key="1">
    <citation type="journal article" date="2015" name="Nature">
        <title>Complex archaea that bridge the gap between prokaryotes and eukaryotes.</title>
        <authorList>
            <person name="Spang A."/>
            <person name="Saw J.H."/>
            <person name="Jorgensen S.L."/>
            <person name="Zaremba-Niedzwiedzka K."/>
            <person name="Martijn J."/>
            <person name="Lind A.E."/>
            <person name="van Eijk R."/>
            <person name="Schleper C."/>
            <person name="Guy L."/>
            <person name="Ettema T.J."/>
        </authorList>
    </citation>
    <scope>NUCLEOTIDE SEQUENCE</scope>
</reference>
<comment type="caution">
    <text evidence="6">The sequence shown here is derived from an EMBL/GenBank/DDBJ whole genome shotgun (WGS) entry which is preliminary data.</text>
</comment>
<dbReference type="EMBL" id="LAZR01001849">
    <property type="protein sequence ID" value="KKN38144.1"/>
    <property type="molecule type" value="Genomic_DNA"/>
</dbReference>
<gene>
    <name evidence="6" type="ORF">LCGC14_0756380</name>
</gene>
<organism evidence="6">
    <name type="scientific">marine sediment metagenome</name>
    <dbReference type="NCBI Taxonomy" id="412755"/>
    <lineage>
        <taxon>unclassified sequences</taxon>
        <taxon>metagenomes</taxon>
        <taxon>ecological metagenomes</taxon>
    </lineage>
</organism>
<dbReference type="InterPro" id="IPR046357">
    <property type="entry name" value="PPIase_dom_sf"/>
</dbReference>
<sequence>MKFFISACIVLLFISCGDDNGSNSNPPEAVDYTAQNEADIKNYIQENNLVAERSDTGLYYSITQPGDGAKPDAFSDVTVAYKGYFLNGKVFDESASEGITFNLQRVIKGWTEGITYFKEGGSGILLVPSHLGYGSFDYSGIPGGSVLVFDIKLLAVN</sequence>
<protein>
    <recommendedName>
        <fullName evidence="2">peptidylprolyl isomerase</fullName>
        <ecNumber evidence="2">5.2.1.8</ecNumber>
    </recommendedName>
</protein>
<evidence type="ECO:0000313" key="6">
    <source>
        <dbReference type="EMBL" id="KKN38144.1"/>
    </source>
</evidence>
<evidence type="ECO:0000256" key="4">
    <source>
        <dbReference type="ARBA" id="ARBA00023235"/>
    </source>
</evidence>
<dbReference type="Gene3D" id="3.10.50.40">
    <property type="match status" value="1"/>
</dbReference>